<comment type="pathway">
    <text evidence="1">Cofactor biosynthesis; adenosylcobalamin biosynthesis.</text>
</comment>
<dbReference type="CDD" id="cd11645">
    <property type="entry name" value="Precorrin_2_C20_MT"/>
    <property type="match status" value="1"/>
</dbReference>
<protein>
    <submittedName>
        <fullName evidence="9">Precorrin-2 C(20)-methyltransferase</fullName>
        <ecNumber evidence="9">2.1.1.130</ecNumber>
    </submittedName>
</protein>
<proteinExistence type="inferred from homology"/>
<feature type="domain" description="Tetrapyrrole methylase" evidence="8">
    <location>
        <begin position="5"/>
        <end position="207"/>
    </location>
</feature>
<dbReference type="InterPro" id="IPR014777">
    <property type="entry name" value="4pyrrole_Mease_sub1"/>
</dbReference>
<evidence type="ECO:0000256" key="4">
    <source>
        <dbReference type="ARBA" id="ARBA00022603"/>
    </source>
</evidence>
<evidence type="ECO:0000256" key="7">
    <source>
        <dbReference type="PIRNR" id="PIRNR036427"/>
    </source>
</evidence>
<evidence type="ECO:0000313" key="9">
    <source>
        <dbReference type="EMBL" id="RGB81303.1"/>
    </source>
</evidence>
<organism evidence="9 10">
    <name type="scientific">Coprococcus catus</name>
    <dbReference type="NCBI Taxonomy" id="116085"/>
    <lineage>
        <taxon>Bacteria</taxon>
        <taxon>Bacillati</taxon>
        <taxon>Bacillota</taxon>
        <taxon>Clostridia</taxon>
        <taxon>Lachnospirales</taxon>
        <taxon>Lachnospiraceae</taxon>
        <taxon>Coprococcus</taxon>
    </lineage>
</organism>
<dbReference type="PANTHER" id="PTHR43467">
    <property type="entry name" value="COBALT-PRECORRIN-2 C(20)-METHYLTRANSFERASE"/>
    <property type="match status" value="1"/>
</dbReference>
<keyword evidence="4 9" id="KW-0489">Methyltransferase</keyword>
<reference evidence="9 10" key="1">
    <citation type="submission" date="2018-08" db="EMBL/GenBank/DDBJ databases">
        <title>A genome reference for cultivated species of the human gut microbiota.</title>
        <authorList>
            <person name="Zou Y."/>
            <person name="Xue W."/>
            <person name="Luo G."/>
        </authorList>
    </citation>
    <scope>NUCLEOTIDE SEQUENCE [LARGE SCALE GENOMIC DNA]</scope>
    <source>
        <strain evidence="9 10">AF45-17</strain>
    </source>
</reference>
<dbReference type="SUPFAM" id="SSF53790">
    <property type="entry name" value="Tetrapyrrole methylase"/>
    <property type="match status" value="1"/>
</dbReference>
<dbReference type="EC" id="2.1.1.130" evidence="9"/>
<evidence type="ECO:0000256" key="2">
    <source>
        <dbReference type="ARBA" id="ARBA00005879"/>
    </source>
</evidence>
<evidence type="ECO:0000313" key="10">
    <source>
        <dbReference type="Proteomes" id="UP000260773"/>
    </source>
</evidence>
<evidence type="ECO:0000256" key="5">
    <source>
        <dbReference type="ARBA" id="ARBA00022679"/>
    </source>
</evidence>
<sequence length="232" mass="25506">MSGCLYSVGVGPGDPELMTLKAVKIIRNCQVLVLPAESKEKCVAYQIARRAIPEIEDKATVCLVMPMTKDKDRLEKSHREGTQKVAEVLDAGKDAAFLTLGDPTVYATSMYIHQRIAGMGYRTSIVSGVPSFCAAAAKLGVSLGEKQEQIHIIPASYDVEAAMQLPGIKILMKAGKKMPVVRQCVKEHHGWAAMVENCGMAEEHLWINAEDMPEQPGYYTLVIVKDRKDEEE</sequence>
<dbReference type="EMBL" id="QVEP01000006">
    <property type="protein sequence ID" value="RGB81303.1"/>
    <property type="molecule type" value="Genomic_DNA"/>
</dbReference>
<dbReference type="AlphaFoldDB" id="A0A3E2TRF5"/>
<dbReference type="PANTHER" id="PTHR43467:SF2">
    <property type="entry name" value="COBALT-PRECORRIN-2 C(20)-METHYLTRANSFERASE"/>
    <property type="match status" value="1"/>
</dbReference>
<evidence type="ECO:0000256" key="1">
    <source>
        <dbReference type="ARBA" id="ARBA00004953"/>
    </source>
</evidence>
<dbReference type="Gene3D" id="3.40.1010.10">
    <property type="entry name" value="Cobalt-precorrin-4 Transmethylase, Domain 1"/>
    <property type="match status" value="1"/>
</dbReference>
<dbReference type="GO" id="GO:0032259">
    <property type="term" value="P:methylation"/>
    <property type="evidence" value="ECO:0007669"/>
    <property type="project" value="UniProtKB-KW"/>
</dbReference>
<keyword evidence="5 9" id="KW-0808">Transferase</keyword>
<dbReference type="InterPro" id="IPR035996">
    <property type="entry name" value="4pyrrol_Methylase_sf"/>
</dbReference>
<name>A0A3E2TRF5_9FIRM</name>
<dbReference type="PIRSF" id="PIRSF036427">
    <property type="entry name" value="Precrrn-2_mtase"/>
    <property type="match status" value="1"/>
</dbReference>
<dbReference type="InterPro" id="IPR014776">
    <property type="entry name" value="4pyrrole_Mease_sub2"/>
</dbReference>
<dbReference type="RefSeq" id="WP_117527349.1">
    <property type="nucleotide sequence ID" value="NZ_JAQENQ010000003.1"/>
</dbReference>
<accession>A0A3E2TRF5</accession>
<comment type="caution">
    <text evidence="9">The sequence shown here is derived from an EMBL/GenBank/DDBJ whole genome shotgun (WGS) entry which is preliminary data.</text>
</comment>
<evidence type="ECO:0000256" key="3">
    <source>
        <dbReference type="ARBA" id="ARBA00022573"/>
    </source>
</evidence>
<keyword evidence="6" id="KW-0949">S-adenosyl-L-methionine</keyword>
<dbReference type="Proteomes" id="UP000260773">
    <property type="component" value="Unassembled WGS sequence"/>
</dbReference>
<dbReference type="GO" id="GO:0009236">
    <property type="term" value="P:cobalamin biosynthetic process"/>
    <property type="evidence" value="ECO:0007669"/>
    <property type="project" value="UniProtKB-UniRule"/>
</dbReference>
<gene>
    <name evidence="9" type="primary">cobI</name>
    <name evidence="9" type="ORF">DW070_03960</name>
</gene>
<dbReference type="Pfam" id="PF00590">
    <property type="entry name" value="TP_methylase"/>
    <property type="match status" value="1"/>
</dbReference>
<keyword evidence="3" id="KW-0169">Cobalamin biosynthesis</keyword>
<evidence type="ECO:0000259" key="8">
    <source>
        <dbReference type="Pfam" id="PF00590"/>
    </source>
</evidence>
<dbReference type="Gene3D" id="3.30.950.10">
    <property type="entry name" value="Methyltransferase, Cobalt-precorrin-4 Transmethylase, Domain 2"/>
    <property type="match status" value="1"/>
</dbReference>
<dbReference type="UniPathway" id="UPA00148"/>
<comment type="similarity">
    <text evidence="2 7">Belongs to the precorrin methyltransferase family.</text>
</comment>
<dbReference type="InterPro" id="IPR006364">
    <property type="entry name" value="CobI/CbiL/CobIJ_dom"/>
</dbReference>
<evidence type="ECO:0000256" key="6">
    <source>
        <dbReference type="ARBA" id="ARBA00022691"/>
    </source>
</evidence>
<dbReference type="GO" id="GO:0030788">
    <property type="term" value="F:precorrin-2 C20-methyltransferase activity"/>
    <property type="evidence" value="ECO:0007669"/>
    <property type="project" value="UniProtKB-EC"/>
</dbReference>
<dbReference type="NCBIfam" id="TIGR01467">
    <property type="entry name" value="cobI_cbiL"/>
    <property type="match status" value="1"/>
</dbReference>
<dbReference type="InterPro" id="IPR000878">
    <property type="entry name" value="4pyrrol_Mease"/>
</dbReference>
<dbReference type="InterPro" id="IPR012382">
    <property type="entry name" value="CobI/CbiL"/>
</dbReference>